<sequence>MRFLSLALLAVPALAQDLKQALEGTPQGRQIAADIGNDKRAQDALVPPGKSQVTLFLPTDRALENHRSNAPRPGQKSKRDLRPEEYVIAEYSSVDGKLLTGDMAGGKILPSQNKDSTTGKPNDVVTDGQGSARQQPSRLMARTNVTYPDIPLPDVSIFGGLGVEARLVVGDIVFDKGVIHLVDTVLDVPKRCSTTIDFLGYKKFKAALAAAGLLDAIDQPTTTLFAYADDVFTSTADCTANTLKQNIVPGFIAYSPKLDDIKTLTTAANTTLKVSFKDGRFFVGDSPIIKSNVICNNGVVHTLGKLLAPPIVTYQPGSDAASSRVNQMTIVGAIFLAAWNYLV</sequence>
<dbReference type="InterPro" id="IPR000782">
    <property type="entry name" value="FAS1_domain"/>
</dbReference>
<feature type="signal peptide" evidence="2">
    <location>
        <begin position="1"/>
        <end position="15"/>
    </location>
</feature>
<dbReference type="EMBL" id="LN891045">
    <property type="protein sequence ID" value="CUS10540.1"/>
    <property type="molecule type" value="Genomic_DNA"/>
</dbReference>
<dbReference type="AlphaFoldDB" id="A0A292PVP3"/>
<accession>A0A292PVP3</accession>
<feature type="region of interest" description="Disordered" evidence="1">
    <location>
        <begin position="105"/>
        <end position="135"/>
    </location>
</feature>
<reference evidence="4" key="1">
    <citation type="submission" date="2015-10" db="EMBL/GenBank/DDBJ databases">
        <authorList>
            <person name="Regsiter A."/>
            <person name="william w."/>
        </authorList>
    </citation>
    <scope>NUCLEOTIDE SEQUENCE</scope>
    <source>
        <strain evidence="4">Montdore</strain>
    </source>
</reference>
<feature type="region of interest" description="Disordered" evidence="1">
    <location>
        <begin position="62"/>
        <end position="83"/>
    </location>
</feature>
<evidence type="ECO:0000313" key="5">
    <source>
        <dbReference type="Proteomes" id="UP001412239"/>
    </source>
</evidence>
<organism evidence="4 5">
    <name type="scientific">Tuber aestivum</name>
    <name type="common">summer truffle</name>
    <dbReference type="NCBI Taxonomy" id="59557"/>
    <lineage>
        <taxon>Eukaryota</taxon>
        <taxon>Fungi</taxon>
        <taxon>Dikarya</taxon>
        <taxon>Ascomycota</taxon>
        <taxon>Pezizomycotina</taxon>
        <taxon>Pezizomycetes</taxon>
        <taxon>Pezizales</taxon>
        <taxon>Tuberaceae</taxon>
        <taxon>Tuber</taxon>
    </lineage>
</organism>
<dbReference type="SUPFAM" id="SSF82153">
    <property type="entry name" value="FAS1 domain"/>
    <property type="match status" value="2"/>
</dbReference>
<dbReference type="InterPro" id="IPR036378">
    <property type="entry name" value="FAS1_dom_sf"/>
</dbReference>
<gene>
    <name evidence="4" type="ORF">GSTUAT00005404001</name>
</gene>
<dbReference type="Gene3D" id="2.30.180.10">
    <property type="entry name" value="FAS1 domain"/>
    <property type="match status" value="2"/>
</dbReference>
<keyword evidence="5" id="KW-1185">Reference proteome</keyword>
<feature type="domain" description="FAS1" evidence="3">
    <location>
        <begin position="1"/>
        <end position="186"/>
    </location>
</feature>
<dbReference type="PANTHER" id="PTHR10900:SF77">
    <property type="entry name" value="FI19380P1"/>
    <property type="match status" value="1"/>
</dbReference>
<keyword evidence="2" id="KW-0732">Signal</keyword>
<feature type="chain" id="PRO_5013172049" description="FAS1 domain-containing protein" evidence="2">
    <location>
        <begin position="16"/>
        <end position="343"/>
    </location>
</feature>
<proteinExistence type="predicted"/>
<feature type="domain" description="FAS1" evidence="3">
    <location>
        <begin position="179"/>
        <end position="307"/>
    </location>
</feature>
<evidence type="ECO:0000256" key="1">
    <source>
        <dbReference type="SAM" id="MobiDB-lite"/>
    </source>
</evidence>
<dbReference type="PANTHER" id="PTHR10900">
    <property type="entry name" value="PERIOSTIN-RELATED"/>
    <property type="match status" value="1"/>
</dbReference>
<dbReference type="Pfam" id="PF02469">
    <property type="entry name" value="Fasciclin"/>
    <property type="match status" value="1"/>
</dbReference>
<evidence type="ECO:0000313" key="4">
    <source>
        <dbReference type="EMBL" id="CUS10540.1"/>
    </source>
</evidence>
<evidence type="ECO:0000256" key="2">
    <source>
        <dbReference type="SAM" id="SignalP"/>
    </source>
</evidence>
<dbReference type="SMART" id="SM00554">
    <property type="entry name" value="FAS1"/>
    <property type="match status" value="2"/>
</dbReference>
<name>A0A292PVP3_9PEZI</name>
<evidence type="ECO:0000259" key="3">
    <source>
        <dbReference type="PROSITE" id="PS50213"/>
    </source>
</evidence>
<dbReference type="InterPro" id="IPR050904">
    <property type="entry name" value="Adhesion/Biosynth-related"/>
</dbReference>
<dbReference type="Proteomes" id="UP001412239">
    <property type="component" value="Unassembled WGS sequence"/>
</dbReference>
<protein>
    <recommendedName>
        <fullName evidence="3">FAS1 domain-containing protein</fullName>
    </recommendedName>
</protein>
<feature type="compositionally biased region" description="Polar residues" evidence="1">
    <location>
        <begin position="110"/>
        <end position="120"/>
    </location>
</feature>
<dbReference type="PROSITE" id="PS50213">
    <property type="entry name" value="FAS1"/>
    <property type="match status" value="2"/>
</dbReference>